<feature type="compositionally biased region" description="Polar residues" evidence="1">
    <location>
        <begin position="117"/>
        <end position="139"/>
    </location>
</feature>
<name>A0A2W1FRJ5_9PLEO</name>
<dbReference type="GeneID" id="6343805"/>
<dbReference type="Proteomes" id="UP000245464">
    <property type="component" value="Chromosome 5"/>
</dbReference>
<accession>A0A2W1FRJ5</accession>
<gene>
    <name evidence="2" type="ORF">PtrM4_109050</name>
</gene>
<dbReference type="KEGG" id="ptrr:6343805"/>
<dbReference type="RefSeq" id="XP_001935885.1">
    <property type="nucleotide sequence ID" value="XM_001935850.1"/>
</dbReference>
<comment type="caution">
    <text evidence="2">The sequence shown here is derived from an EMBL/GenBank/DDBJ whole genome shotgun (WGS) entry which is preliminary data.</text>
</comment>
<dbReference type="AlphaFoldDB" id="A0A2W1FRJ5"/>
<evidence type="ECO:0000256" key="1">
    <source>
        <dbReference type="SAM" id="MobiDB-lite"/>
    </source>
</evidence>
<evidence type="ECO:0000313" key="3">
    <source>
        <dbReference type="Proteomes" id="UP000245464"/>
    </source>
</evidence>
<organism evidence="2 3">
    <name type="scientific">Pyrenophora tritici-repentis</name>
    <dbReference type="NCBI Taxonomy" id="45151"/>
    <lineage>
        <taxon>Eukaryota</taxon>
        <taxon>Fungi</taxon>
        <taxon>Dikarya</taxon>
        <taxon>Ascomycota</taxon>
        <taxon>Pezizomycotina</taxon>
        <taxon>Dothideomycetes</taxon>
        <taxon>Pleosporomycetidae</taxon>
        <taxon>Pleosporales</taxon>
        <taxon>Pleosporineae</taxon>
        <taxon>Pleosporaceae</taxon>
        <taxon>Pyrenophora</taxon>
    </lineage>
</organism>
<protein>
    <submittedName>
        <fullName evidence="2">TT-ORF1 domain containing protein</fullName>
    </submittedName>
</protein>
<sequence length="160" mass="18107">MANQDLSRHVQAHCAVIYSHMISLNLVQDTILVNDHELLNPSAWVKTTPPHAIEKAIALRKAQEKTLRRDSGQQFAEAKRLEAEWWKAKKLAGEKEWQLLKPKLLKKWTVKRRAQAGQKTQPQPQSDPEQATEASGSSAFLQGFMATIGDITKGRETPFR</sequence>
<feature type="region of interest" description="Disordered" evidence="1">
    <location>
        <begin position="111"/>
        <end position="139"/>
    </location>
</feature>
<evidence type="ECO:0000313" key="2">
    <source>
        <dbReference type="EMBL" id="KAF7570903.1"/>
    </source>
</evidence>
<dbReference type="EMBL" id="NQIK02000005">
    <property type="protein sequence ID" value="KAF7570903.1"/>
    <property type="molecule type" value="Genomic_DNA"/>
</dbReference>
<proteinExistence type="predicted"/>
<reference evidence="2" key="1">
    <citation type="journal article" date="2018" name="BMC Genomics">
        <title>Comparative genomics of the wheat fungal pathogen Pyrenophora tritici-repentis reveals chromosomal variations and genome plasticity.</title>
        <authorList>
            <person name="Moolhuijzen P."/>
            <person name="See P.T."/>
            <person name="Hane J.K."/>
            <person name="Shi G."/>
            <person name="Liu Z."/>
            <person name="Oliver R.P."/>
            <person name="Moffat C.S."/>
        </authorList>
    </citation>
    <scope>NUCLEOTIDE SEQUENCE [LARGE SCALE GENOMIC DNA]</scope>
    <source>
        <strain evidence="2">M4</strain>
    </source>
</reference>